<dbReference type="Proteomes" id="UP000758856">
    <property type="component" value="Unassembled WGS sequence"/>
</dbReference>
<keyword evidence="3" id="KW-0813">Transport</keyword>
<evidence type="ECO:0000259" key="12">
    <source>
        <dbReference type="PROSITE" id="PS52015"/>
    </source>
</evidence>
<dbReference type="PANTHER" id="PTHR33446:SF2">
    <property type="entry name" value="PROTEIN TONB"/>
    <property type="match status" value="1"/>
</dbReference>
<dbReference type="RefSeq" id="WP_204949789.1">
    <property type="nucleotide sequence ID" value="NZ_BSFF01000001.1"/>
</dbReference>
<dbReference type="GO" id="GO:0098797">
    <property type="term" value="C:plasma membrane protein complex"/>
    <property type="evidence" value="ECO:0007669"/>
    <property type="project" value="TreeGrafter"/>
</dbReference>
<feature type="region of interest" description="Disordered" evidence="10">
    <location>
        <begin position="49"/>
        <end position="200"/>
    </location>
</feature>
<evidence type="ECO:0000256" key="9">
    <source>
        <dbReference type="ARBA" id="ARBA00023136"/>
    </source>
</evidence>
<evidence type="ECO:0000256" key="10">
    <source>
        <dbReference type="SAM" id="MobiDB-lite"/>
    </source>
</evidence>
<evidence type="ECO:0000313" key="16">
    <source>
        <dbReference type="Proteomes" id="UP001143400"/>
    </source>
</evidence>
<evidence type="ECO:0000256" key="11">
    <source>
        <dbReference type="SAM" id="Phobius"/>
    </source>
</evidence>
<evidence type="ECO:0000256" key="8">
    <source>
        <dbReference type="ARBA" id="ARBA00022989"/>
    </source>
</evidence>
<name>A0A9W6MQW1_9HYPH</name>
<comment type="subcellular location">
    <subcellularLocation>
        <location evidence="1">Cell inner membrane</location>
        <topology evidence="1">Single-pass membrane protein</topology>
        <orientation evidence="1">Periplasmic side</orientation>
    </subcellularLocation>
</comment>
<dbReference type="PROSITE" id="PS52015">
    <property type="entry name" value="TONB_CTD"/>
    <property type="match status" value="1"/>
</dbReference>
<feature type="compositionally biased region" description="Acidic residues" evidence="10">
    <location>
        <begin position="83"/>
        <end position="97"/>
    </location>
</feature>
<dbReference type="SUPFAM" id="SSF74653">
    <property type="entry name" value="TolA/TonB C-terminal domain"/>
    <property type="match status" value="1"/>
</dbReference>
<feature type="compositionally biased region" description="Low complexity" evidence="10">
    <location>
        <begin position="185"/>
        <end position="200"/>
    </location>
</feature>
<keyword evidence="7" id="KW-0653">Protein transport</keyword>
<protein>
    <submittedName>
        <fullName evidence="14">Protein TonB</fullName>
    </submittedName>
</protein>
<gene>
    <name evidence="13" type="ORF">GCM10008170_04530</name>
    <name evidence="14" type="ORF">JOD31_001602</name>
</gene>
<evidence type="ECO:0000313" key="14">
    <source>
        <dbReference type="EMBL" id="MBM7851377.1"/>
    </source>
</evidence>
<dbReference type="EMBL" id="BSFF01000001">
    <property type="protein sequence ID" value="GLK54434.1"/>
    <property type="molecule type" value="Genomic_DNA"/>
</dbReference>
<dbReference type="NCBIfam" id="TIGR01352">
    <property type="entry name" value="tonB_Cterm"/>
    <property type="match status" value="1"/>
</dbReference>
<keyword evidence="8 11" id="KW-1133">Transmembrane helix</keyword>
<dbReference type="InterPro" id="IPR051045">
    <property type="entry name" value="TonB-dependent_transducer"/>
</dbReference>
<evidence type="ECO:0000256" key="2">
    <source>
        <dbReference type="ARBA" id="ARBA00006555"/>
    </source>
</evidence>
<dbReference type="GO" id="GO:0055085">
    <property type="term" value="P:transmembrane transport"/>
    <property type="evidence" value="ECO:0007669"/>
    <property type="project" value="InterPro"/>
</dbReference>
<dbReference type="Proteomes" id="UP001143400">
    <property type="component" value="Unassembled WGS sequence"/>
</dbReference>
<evidence type="ECO:0000313" key="15">
    <source>
        <dbReference type="Proteomes" id="UP000758856"/>
    </source>
</evidence>
<organism evidence="13 16">
    <name type="scientific">Methylopila capsulata</name>
    <dbReference type="NCBI Taxonomy" id="61654"/>
    <lineage>
        <taxon>Bacteria</taxon>
        <taxon>Pseudomonadati</taxon>
        <taxon>Pseudomonadota</taxon>
        <taxon>Alphaproteobacteria</taxon>
        <taxon>Hyphomicrobiales</taxon>
        <taxon>Methylopilaceae</taxon>
        <taxon>Methylopila</taxon>
    </lineage>
</organism>
<evidence type="ECO:0000256" key="1">
    <source>
        <dbReference type="ARBA" id="ARBA00004383"/>
    </source>
</evidence>
<evidence type="ECO:0000256" key="5">
    <source>
        <dbReference type="ARBA" id="ARBA00022519"/>
    </source>
</evidence>
<dbReference type="AlphaFoldDB" id="A0A9W6MQW1"/>
<proteinExistence type="inferred from homology"/>
<evidence type="ECO:0000313" key="13">
    <source>
        <dbReference type="EMBL" id="GLK54434.1"/>
    </source>
</evidence>
<evidence type="ECO:0000256" key="6">
    <source>
        <dbReference type="ARBA" id="ARBA00022692"/>
    </source>
</evidence>
<dbReference type="InterPro" id="IPR037682">
    <property type="entry name" value="TonB_C"/>
</dbReference>
<keyword evidence="15" id="KW-1185">Reference proteome</keyword>
<dbReference type="EMBL" id="JAFBCY010000002">
    <property type="protein sequence ID" value="MBM7851377.1"/>
    <property type="molecule type" value="Genomic_DNA"/>
</dbReference>
<keyword evidence="4" id="KW-1003">Cell membrane</keyword>
<dbReference type="Pfam" id="PF03544">
    <property type="entry name" value="TonB_C"/>
    <property type="match status" value="1"/>
</dbReference>
<keyword evidence="5" id="KW-0997">Cell inner membrane</keyword>
<comment type="caution">
    <text evidence="13">The sequence shown here is derived from an EMBL/GenBank/DDBJ whole genome shotgun (WGS) entry which is preliminary data.</text>
</comment>
<evidence type="ECO:0000256" key="7">
    <source>
        <dbReference type="ARBA" id="ARBA00022927"/>
    </source>
</evidence>
<dbReference type="PANTHER" id="PTHR33446">
    <property type="entry name" value="PROTEIN TONB-RELATED"/>
    <property type="match status" value="1"/>
</dbReference>
<reference evidence="14 15" key="2">
    <citation type="submission" date="2021-01" db="EMBL/GenBank/DDBJ databases">
        <title>Genomic Encyclopedia of Type Strains, Phase IV (KMG-IV): sequencing the most valuable type-strain genomes for metagenomic binning, comparative biology and taxonomic classification.</title>
        <authorList>
            <person name="Goeker M."/>
        </authorList>
    </citation>
    <scope>NUCLEOTIDE SEQUENCE [LARGE SCALE GENOMIC DNA]</scope>
    <source>
        <strain evidence="14 15">DSM 6130</strain>
    </source>
</reference>
<reference evidence="13" key="1">
    <citation type="journal article" date="2014" name="Int. J. Syst. Evol. Microbiol.">
        <title>Complete genome sequence of Corynebacterium casei LMG S-19264T (=DSM 44701T), isolated from a smear-ripened cheese.</title>
        <authorList>
            <consortium name="US DOE Joint Genome Institute (JGI-PGF)"/>
            <person name="Walter F."/>
            <person name="Albersmeier A."/>
            <person name="Kalinowski J."/>
            <person name="Ruckert C."/>
        </authorList>
    </citation>
    <scope>NUCLEOTIDE SEQUENCE</scope>
    <source>
        <strain evidence="13">VKM B-1606</strain>
    </source>
</reference>
<feature type="transmembrane region" description="Helical" evidence="11">
    <location>
        <begin position="18"/>
        <end position="39"/>
    </location>
</feature>
<feature type="compositionally biased region" description="Basic and acidic residues" evidence="10">
    <location>
        <begin position="146"/>
        <end position="157"/>
    </location>
</feature>
<accession>A0A9W6MQW1</accession>
<dbReference type="GO" id="GO:0015031">
    <property type="term" value="P:protein transport"/>
    <property type="evidence" value="ECO:0007669"/>
    <property type="project" value="UniProtKB-KW"/>
</dbReference>
<feature type="domain" description="TonB C-terminal" evidence="12">
    <location>
        <begin position="206"/>
        <end position="296"/>
    </location>
</feature>
<comment type="similarity">
    <text evidence="2">Belongs to the TonB family.</text>
</comment>
<keyword evidence="9 11" id="KW-0472">Membrane</keyword>
<sequence length="296" mass="30647">MAGAEALTLTAAQDRPGVARWALAGVAVLAVHAAAGLLLRDAEPPAGFQAPPAIEMDLVPPPAGATNPEVAAQMTDAETPETVNEEQETEELPEMTAEETPTPPDPEAVTAEDEPETVQELTEPQELAETRPDVTPTVALPPEETVTAREETPESKVVRKPAPAKKKPEPARPARKPPAAPPPQTAGGARGVSSTSGAAASAAASTYAKQVAALLAASKRYPPSLISQKVSGRGQVTFTLNRSGSVVSASVTSSAGHQLLDAELQAMVRRANFPPMPADMPGASKRFTIPVSFSVR</sequence>
<evidence type="ECO:0000256" key="4">
    <source>
        <dbReference type="ARBA" id="ARBA00022475"/>
    </source>
</evidence>
<keyword evidence="6 11" id="KW-0812">Transmembrane</keyword>
<dbReference type="GO" id="GO:0031992">
    <property type="term" value="F:energy transducer activity"/>
    <property type="evidence" value="ECO:0007669"/>
    <property type="project" value="TreeGrafter"/>
</dbReference>
<dbReference type="InterPro" id="IPR006260">
    <property type="entry name" value="TonB/TolA_C"/>
</dbReference>
<evidence type="ECO:0000256" key="3">
    <source>
        <dbReference type="ARBA" id="ARBA00022448"/>
    </source>
</evidence>
<dbReference type="Gene3D" id="3.30.1150.10">
    <property type="match status" value="1"/>
</dbReference>
<reference evidence="13" key="3">
    <citation type="submission" date="2023-01" db="EMBL/GenBank/DDBJ databases">
        <authorList>
            <person name="Sun Q."/>
            <person name="Evtushenko L."/>
        </authorList>
    </citation>
    <scope>NUCLEOTIDE SEQUENCE</scope>
    <source>
        <strain evidence="13">VKM B-1606</strain>
    </source>
</reference>